<name>A0A221UV87_9FLAO</name>
<evidence type="ECO:0000313" key="2">
    <source>
        <dbReference type="Proteomes" id="UP000204551"/>
    </source>
</evidence>
<dbReference type="RefSeq" id="WP_093978031.1">
    <property type="nucleotide sequence ID" value="NZ_CP022515.1"/>
</dbReference>
<dbReference type="PANTHER" id="PTHR13887">
    <property type="entry name" value="GLUTATHIONE S-TRANSFERASE KAPPA"/>
    <property type="match status" value="1"/>
</dbReference>
<dbReference type="InterPro" id="IPR036249">
    <property type="entry name" value="Thioredoxin-like_sf"/>
</dbReference>
<protein>
    <submittedName>
        <fullName evidence="1">Thioredoxin</fullName>
    </submittedName>
</protein>
<dbReference type="AlphaFoldDB" id="A0A221UV87"/>
<dbReference type="Gene3D" id="1.10.472.60">
    <property type="entry name" value="putative protein disulfide isomerase domain"/>
    <property type="match status" value="1"/>
</dbReference>
<dbReference type="Proteomes" id="UP000204551">
    <property type="component" value="Chromosome"/>
</dbReference>
<dbReference type="PANTHER" id="PTHR13887:SF54">
    <property type="entry name" value="DSBA FAMILY PROTEIN"/>
    <property type="match status" value="1"/>
</dbReference>
<sequence length="305" mass="34990">MSEKEQNPLLCNPETGVCEIPNQQSSSSQNVQFTADGKPIRVIYYTDPICSSCWGIEPQLRKLKLEYGHLLNFEYKMGGLLPDWRYNSGGLSKPEDIAKHWDDVSSYLLMPIDGDVWLEDPLYSSYPPSIAVKAAQIQDDQKALVFLRRLRELLFLEKKNITKWEHVVQAALYSKLDVNQLKEDYLNGSGEKHFLEDMELGRQLGIRGFPTIIFIDEKGNDQIVYGARLYADYEKAIKKLLPISKKKYYDNSLNNLMSHYPSLTVKEYAELSNINILLAKQSLESLSSSNRLKKTVTKNGNLYYN</sequence>
<dbReference type="KEGG" id="aalg:AREALGSMS7_01756"/>
<dbReference type="Pfam" id="PF13743">
    <property type="entry name" value="Thioredoxin_5"/>
    <property type="match status" value="1"/>
</dbReference>
<dbReference type="EMBL" id="CP022515">
    <property type="protein sequence ID" value="ASO05222.1"/>
    <property type="molecule type" value="Genomic_DNA"/>
</dbReference>
<evidence type="ECO:0000313" key="1">
    <source>
        <dbReference type="EMBL" id="ASO05222.1"/>
    </source>
</evidence>
<accession>A0A221UV87</accession>
<gene>
    <name evidence="1" type="ORF">AREALGSMS7_01756</name>
</gene>
<dbReference type="Gene3D" id="3.40.30.10">
    <property type="entry name" value="Glutaredoxin"/>
    <property type="match status" value="1"/>
</dbReference>
<organism evidence="1 2">
    <name type="scientific">Arenibacter algicola</name>
    <dbReference type="NCBI Taxonomy" id="616991"/>
    <lineage>
        <taxon>Bacteria</taxon>
        <taxon>Pseudomonadati</taxon>
        <taxon>Bacteroidota</taxon>
        <taxon>Flavobacteriia</taxon>
        <taxon>Flavobacteriales</taxon>
        <taxon>Flavobacteriaceae</taxon>
        <taxon>Arenibacter</taxon>
    </lineage>
</organism>
<dbReference type="CDD" id="cd03025">
    <property type="entry name" value="DsbA_FrnE_like"/>
    <property type="match status" value="1"/>
</dbReference>
<reference evidence="1 2" key="1">
    <citation type="submission" date="2017-07" db="EMBL/GenBank/DDBJ databases">
        <title>Genome Sequence of Arenibacter algicola Strain SMS7 Isolated from a culture of the Diatom Skeletonema marinoi.</title>
        <authorList>
            <person name="Topel M."/>
            <person name="Pinder M.I.M."/>
            <person name="Johansson O.N."/>
            <person name="Kourtchenko O."/>
            <person name="Godhe A."/>
            <person name="Clarke A.K."/>
        </authorList>
    </citation>
    <scope>NUCLEOTIDE SEQUENCE [LARGE SCALE GENOMIC DNA]</scope>
    <source>
        <strain evidence="1 2">SMS7</strain>
    </source>
</reference>
<dbReference type="SUPFAM" id="SSF52833">
    <property type="entry name" value="Thioredoxin-like"/>
    <property type="match status" value="1"/>
</dbReference>
<proteinExistence type="predicted"/>